<dbReference type="InterPro" id="IPR001841">
    <property type="entry name" value="Znf_RING"/>
</dbReference>
<dbReference type="FunFam" id="3.30.40.10:FF:000388">
    <property type="entry name" value="Putative RING zinc finger domain superfamily protein"/>
    <property type="match status" value="1"/>
</dbReference>
<evidence type="ECO:0000256" key="5">
    <source>
        <dbReference type="ARBA" id="ARBA00022723"/>
    </source>
</evidence>
<dbReference type="SUPFAM" id="SSF57850">
    <property type="entry name" value="RING/U-box"/>
    <property type="match status" value="1"/>
</dbReference>
<dbReference type="GO" id="GO:0008270">
    <property type="term" value="F:zinc ion binding"/>
    <property type="evidence" value="ECO:0007669"/>
    <property type="project" value="UniProtKB-KW"/>
</dbReference>
<evidence type="ECO:0000256" key="10">
    <source>
        <dbReference type="PROSITE-ProRule" id="PRU00175"/>
    </source>
</evidence>
<dbReference type="InterPro" id="IPR003137">
    <property type="entry name" value="PA_domain"/>
</dbReference>
<dbReference type="GO" id="GO:0061630">
    <property type="term" value="F:ubiquitin protein ligase activity"/>
    <property type="evidence" value="ECO:0007669"/>
    <property type="project" value="UniProtKB-EC"/>
</dbReference>
<feature type="compositionally biased region" description="Polar residues" evidence="11">
    <location>
        <begin position="319"/>
        <end position="340"/>
    </location>
</feature>
<evidence type="ECO:0000256" key="12">
    <source>
        <dbReference type="SAM" id="Phobius"/>
    </source>
</evidence>
<dbReference type="Pfam" id="PF13639">
    <property type="entry name" value="zf-RING_2"/>
    <property type="match status" value="1"/>
</dbReference>
<evidence type="ECO:0000256" key="1">
    <source>
        <dbReference type="ARBA" id="ARBA00000900"/>
    </source>
</evidence>
<evidence type="ECO:0000256" key="6">
    <source>
        <dbReference type="ARBA" id="ARBA00022771"/>
    </source>
</evidence>
<dbReference type="PANTHER" id="PTHR47168">
    <property type="entry name" value="RING ZINC FINGER DOMAIN SUPERFAMILY PROTEIN-RELATED"/>
    <property type="match status" value="1"/>
</dbReference>
<accession>A0A9W8DN65</accession>
<keyword evidence="8 12" id="KW-1133">Transmembrane helix</keyword>
<dbReference type="SMART" id="SM00744">
    <property type="entry name" value="RINGv"/>
    <property type="match status" value="1"/>
</dbReference>
<dbReference type="GO" id="GO:0016020">
    <property type="term" value="C:membrane"/>
    <property type="evidence" value="ECO:0007669"/>
    <property type="project" value="UniProtKB-SubCell"/>
</dbReference>
<evidence type="ECO:0000256" key="11">
    <source>
        <dbReference type="SAM" id="MobiDB-lite"/>
    </source>
</evidence>
<feature type="region of interest" description="Disordered" evidence="11">
    <location>
        <begin position="363"/>
        <end position="394"/>
    </location>
</feature>
<evidence type="ECO:0000256" key="4">
    <source>
        <dbReference type="ARBA" id="ARBA00022692"/>
    </source>
</evidence>
<dbReference type="PANTHER" id="PTHR47168:SF1">
    <property type="entry name" value="OS02G0798600 PROTEIN"/>
    <property type="match status" value="1"/>
</dbReference>
<proteinExistence type="predicted"/>
<comment type="subcellular location">
    <subcellularLocation>
        <location evidence="2">Membrane</location>
        <topology evidence="2">Single-pass membrane protein</topology>
    </subcellularLocation>
</comment>
<evidence type="ECO:0000256" key="9">
    <source>
        <dbReference type="ARBA" id="ARBA00023136"/>
    </source>
</evidence>
<keyword evidence="6 10" id="KW-0863">Zinc-finger</keyword>
<dbReference type="InterPro" id="IPR011016">
    <property type="entry name" value="Znf_RING-CH"/>
</dbReference>
<feature type="transmembrane region" description="Helical" evidence="12">
    <location>
        <begin position="172"/>
        <end position="198"/>
    </location>
</feature>
<dbReference type="OrthoDB" id="8062037at2759"/>
<evidence type="ECO:0000313" key="15">
    <source>
        <dbReference type="Proteomes" id="UP001150569"/>
    </source>
</evidence>
<comment type="caution">
    <text evidence="14">The sequence shown here is derived from an EMBL/GenBank/DDBJ whole genome shotgun (WGS) entry which is preliminary data.</text>
</comment>
<reference evidence="14" key="1">
    <citation type="submission" date="2022-07" db="EMBL/GenBank/DDBJ databases">
        <title>Phylogenomic reconstructions and comparative analyses of Kickxellomycotina fungi.</title>
        <authorList>
            <person name="Reynolds N.K."/>
            <person name="Stajich J.E."/>
            <person name="Barry K."/>
            <person name="Grigoriev I.V."/>
            <person name="Crous P."/>
            <person name="Smith M.E."/>
        </authorList>
    </citation>
    <scope>NUCLEOTIDE SEQUENCE</scope>
    <source>
        <strain evidence="14">RSA 861</strain>
    </source>
</reference>
<gene>
    <name evidence="14" type="ORF">IWQ60_008380</name>
</gene>
<keyword evidence="7" id="KW-0862">Zinc</keyword>
<protein>
    <recommendedName>
        <fullName evidence="3">RING-type E3 ubiquitin transferase</fullName>
        <ecNumber evidence="3">2.3.2.27</ecNumber>
    </recommendedName>
</protein>
<name>A0A9W8DN65_9FUNG</name>
<dbReference type="Pfam" id="PF02225">
    <property type="entry name" value="PA"/>
    <property type="match status" value="1"/>
</dbReference>
<dbReference type="SMART" id="SM00184">
    <property type="entry name" value="RING"/>
    <property type="match status" value="1"/>
</dbReference>
<feature type="region of interest" description="Disordered" evidence="11">
    <location>
        <begin position="299"/>
        <end position="340"/>
    </location>
</feature>
<dbReference type="InterPro" id="IPR051653">
    <property type="entry name" value="E3_ligase_sorting_rcpt"/>
</dbReference>
<dbReference type="Gene3D" id="3.30.40.10">
    <property type="entry name" value="Zinc/RING finger domain, C3HC4 (zinc finger)"/>
    <property type="match status" value="1"/>
</dbReference>
<sequence>MPLYGANGLIVVEATNQTLTDRSAAFGPPPPDEGDHGGEPLLSRLVVPGKLDPTNWQGCRPVPAYLLPTSLAGDWSGRHANGTTSYPWIALVERGECSFVQKVRAMQASGAVAVVVGDPLYDALITMYSPGDASDITIPSVFLTRTHYHELRTIHGVLPPPVLVRLVRGDLYALPLADVILITFLSPGIMLLFVYGLYRVRRYRRRLRDLAPVGVVANLPAKTYYVTKRLPNEPDDCAICLDDFLDEDELRVLPCRHQFHSKCVDIWLTTRKRCCPICKRDICTVLQPTELSPLLAQSGPTAAELETGGRASPMAVRPSTWSRGESTLSQSPRTTASAPHTLNLRQPLVSPMASPDAVVNVGGGRLRHYSQDSDSIISRLSQDDPPSPGRTTGS</sequence>
<evidence type="ECO:0000256" key="8">
    <source>
        <dbReference type="ARBA" id="ARBA00022989"/>
    </source>
</evidence>
<dbReference type="Proteomes" id="UP001150569">
    <property type="component" value="Unassembled WGS sequence"/>
</dbReference>
<keyword evidence="9 12" id="KW-0472">Membrane</keyword>
<keyword evidence="5" id="KW-0479">Metal-binding</keyword>
<dbReference type="InterPro" id="IPR046450">
    <property type="entry name" value="PA_dom_sf"/>
</dbReference>
<dbReference type="EC" id="2.3.2.27" evidence="3"/>
<comment type="catalytic activity">
    <reaction evidence="1">
        <text>S-ubiquitinyl-[E2 ubiquitin-conjugating enzyme]-L-cysteine + [acceptor protein]-L-lysine = [E2 ubiquitin-conjugating enzyme]-L-cysteine + N(6)-ubiquitinyl-[acceptor protein]-L-lysine.</text>
        <dbReference type="EC" id="2.3.2.27"/>
    </reaction>
</comment>
<evidence type="ECO:0000256" key="2">
    <source>
        <dbReference type="ARBA" id="ARBA00004167"/>
    </source>
</evidence>
<dbReference type="AlphaFoldDB" id="A0A9W8DN65"/>
<keyword evidence="15" id="KW-1185">Reference proteome</keyword>
<organism evidence="14 15">
    <name type="scientific">Tieghemiomyces parasiticus</name>
    <dbReference type="NCBI Taxonomy" id="78921"/>
    <lineage>
        <taxon>Eukaryota</taxon>
        <taxon>Fungi</taxon>
        <taxon>Fungi incertae sedis</taxon>
        <taxon>Zoopagomycota</taxon>
        <taxon>Kickxellomycotina</taxon>
        <taxon>Dimargaritomycetes</taxon>
        <taxon>Dimargaritales</taxon>
        <taxon>Dimargaritaceae</taxon>
        <taxon>Tieghemiomyces</taxon>
    </lineage>
</organism>
<keyword evidence="4 12" id="KW-0812">Transmembrane</keyword>
<evidence type="ECO:0000256" key="7">
    <source>
        <dbReference type="ARBA" id="ARBA00022833"/>
    </source>
</evidence>
<dbReference type="SUPFAM" id="SSF52025">
    <property type="entry name" value="PA domain"/>
    <property type="match status" value="1"/>
</dbReference>
<evidence type="ECO:0000313" key="14">
    <source>
        <dbReference type="EMBL" id="KAJ1915628.1"/>
    </source>
</evidence>
<dbReference type="EMBL" id="JANBPT010000621">
    <property type="protein sequence ID" value="KAJ1915628.1"/>
    <property type="molecule type" value="Genomic_DNA"/>
</dbReference>
<dbReference type="PROSITE" id="PS50089">
    <property type="entry name" value="ZF_RING_2"/>
    <property type="match status" value="1"/>
</dbReference>
<dbReference type="Gene3D" id="3.50.30.30">
    <property type="match status" value="1"/>
</dbReference>
<evidence type="ECO:0000256" key="3">
    <source>
        <dbReference type="ARBA" id="ARBA00012483"/>
    </source>
</evidence>
<evidence type="ECO:0000259" key="13">
    <source>
        <dbReference type="PROSITE" id="PS50089"/>
    </source>
</evidence>
<feature type="domain" description="RING-type" evidence="13">
    <location>
        <begin position="237"/>
        <end position="279"/>
    </location>
</feature>
<dbReference type="InterPro" id="IPR013083">
    <property type="entry name" value="Znf_RING/FYVE/PHD"/>
</dbReference>